<dbReference type="EC" id="2.7.8.7" evidence="8"/>
<sequence length="117" mass="12584">MIGLDIVAIERIAHNVCRYQDRFLNRFLSSQEQKLFTKPASLAGAWAAKEACSKALGVGIGARLSFLDIELSKSPLGAPLLNLNPAKQAAFKINSLHVSISHDGGFAAAIVFVQFNS</sequence>
<evidence type="ECO:0000313" key="10">
    <source>
        <dbReference type="EMBL" id="CRF41007.1"/>
    </source>
</evidence>
<dbReference type="InterPro" id="IPR004568">
    <property type="entry name" value="Ppantetheine-prot_Trfase_dom"/>
</dbReference>
<feature type="domain" description="4'-phosphopantetheinyl transferase" evidence="9">
    <location>
        <begin position="2"/>
        <end position="110"/>
    </location>
</feature>
<reference evidence="11" key="1">
    <citation type="submission" date="2014-12" db="EMBL/GenBank/DDBJ databases">
        <title>Whole genome sequences of four Staphylococcus schleiferi canine isolates.</title>
        <authorList>
            <person name="Misic A.M."/>
            <person name="Cain C."/>
            <person name="Morris D.O."/>
            <person name="Rankin S."/>
            <person name="Beiting D."/>
        </authorList>
    </citation>
    <scope>NUCLEOTIDE SEQUENCE</scope>
    <source>
        <strain evidence="10">ASB11</strain>
        <strain evidence="11">ASB13</strain>
        <strain evidence="12">ASB9</strain>
    </source>
</reference>
<gene>
    <name evidence="8" type="primary">acpS</name>
    <name evidence="10" type="ORF">HAL011_07830</name>
    <name evidence="11" type="ORF">HAL013_04650</name>
    <name evidence="12" type="ORF">HAL09_14180</name>
</gene>
<evidence type="ECO:0000256" key="8">
    <source>
        <dbReference type="HAMAP-Rule" id="MF_00101"/>
    </source>
</evidence>
<organism evidence="11 15">
    <name type="scientific">Helicobacter ailurogastricus</name>
    <dbReference type="NCBI Taxonomy" id="1578720"/>
    <lineage>
        <taxon>Bacteria</taxon>
        <taxon>Pseudomonadati</taxon>
        <taxon>Campylobacterota</taxon>
        <taxon>Epsilonproteobacteria</taxon>
        <taxon>Campylobacterales</taxon>
        <taxon>Helicobacteraceae</taxon>
        <taxon>Helicobacter</taxon>
    </lineage>
</organism>
<dbReference type="NCBIfam" id="TIGR00556">
    <property type="entry name" value="pantethn_trn"/>
    <property type="match status" value="1"/>
</dbReference>
<keyword evidence="5 8" id="KW-0460">Magnesium</keyword>
<proteinExistence type="inferred from homology"/>
<dbReference type="Proteomes" id="UP000041394">
    <property type="component" value="Unassembled WGS sequence"/>
</dbReference>
<dbReference type="SUPFAM" id="SSF56214">
    <property type="entry name" value="4'-phosphopantetheinyl transferase"/>
    <property type="match status" value="1"/>
</dbReference>
<dbReference type="GO" id="GO:0005737">
    <property type="term" value="C:cytoplasm"/>
    <property type="evidence" value="ECO:0007669"/>
    <property type="project" value="UniProtKB-SubCell"/>
</dbReference>
<dbReference type="Proteomes" id="UP000038622">
    <property type="component" value="Unassembled WGS sequence"/>
</dbReference>
<dbReference type="EMBL" id="CDML01000025">
    <property type="protein sequence ID" value="CRF41007.1"/>
    <property type="molecule type" value="Genomic_DNA"/>
</dbReference>
<keyword evidence="3 8" id="KW-0479">Metal-binding</keyword>
<accession>A0A0K2X8C9</accession>
<evidence type="ECO:0000313" key="12">
    <source>
        <dbReference type="EMBL" id="CRF44806.1"/>
    </source>
</evidence>
<dbReference type="GO" id="GO:0000287">
    <property type="term" value="F:magnesium ion binding"/>
    <property type="evidence" value="ECO:0007669"/>
    <property type="project" value="UniProtKB-UniRule"/>
</dbReference>
<dbReference type="Proteomes" id="UP000045175">
    <property type="component" value="Unassembled WGS sequence"/>
</dbReference>
<dbReference type="InterPro" id="IPR008278">
    <property type="entry name" value="4-PPantetheinyl_Trfase_dom"/>
</dbReference>
<dbReference type="GO" id="GO:0006633">
    <property type="term" value="P:fatty acid biosynthetic process"/>
    <property type="evidence" value="ECO:0007669"/>
    <property type="project" value="UniProtKB-UniRule"/>
</dbReference>
<reference evidence="14 15" key="2">
    <citation type="submission" date="2014-12" db="EMBL/GenBank/DDBJ databases">
        <authorList>
            <person name="Jaenicke S."/>
        </authorList>
    </citation>
    <scope>NUCLEOTIDE SEQUENCE [LARGE SCALE GENOMIC DNA]</scope>
</reference>
<name>A0A0K2X8C9_9HELI</name>
<comment type="similarity">
    <text evidence="8">Belongs to the P-Pant transferase superfamily. AcpS family.</text>
</comment>
<evidence type="ECO:0000259" key="9">
    <source>
        <dbReference type="Pfam" id="PF01648"/>
    </source>
</evidence>
<evidence type="ECO:0000313" key="13">
    <source>
        <dbReference type="Proteomes" id="UP000038622"/>
    </source>
</evidence>
<dbReference type="HAMAP" id="MF_00101">
    <property type="entry name" value="AcpS"/>
    <property type="match status" value="1"/>
</dbReference>
<reference evidence="13" key="3">
    <citation type="submission" date="2014-12" db="EMBL/GenBank/DDBJ databases">
        <authorList>
            <person name="Smet A."/>
        </authorList>
    </citation>
    <scope>NUCLEOTIDE SEQUENCE [LARGE SCALE GENOMIC DNA]</scope>
</reference>
<evidence type="ECO:0000256" key="1">
    <source>
        <dbReference type="ARBA" id="ARBA00022516"/>
    </source>
</evidence>
<evidence type="ECO:0000313" key="11">
    <source>
        <dbReference type="EMBL" id="CRF42296.1"/>
    </source>
</evidence>
<dbReference type="GO" id="GO:0008897">
    <property type="term" value="F:holo-[acyl-carrier-protein] synthase activity"/>
    <property type="evidence" value="ECO:0007669"/>
    <property type="project" value="UniProtKB-UniRule"/>
</dbReference>
<evidence type="ECO:0000256" key="4">
    <source>
        <dbReference type="ARBA" id="ARBA00022832"/>
    </source>
</evidence>
<evidence type="ECO:0000256" key="3">
    <source>
        <dbReference type="ARBA" id="ARBA00022723"/>
    </source>
</evidence>
<evidence type="ECO:0000256" key="7">
    <source>
        <dbReference type="ARBA" id="ARBA00023160"/>
    </source>
</evidence>
<dbReference type="STRING" id="1578720.HAL011_07830"/>
<keyword evidence="6 8" id="KW-0443">Lipid metabolism</keyword>
<dbReference type="EMBL" id="CDMH01000022">
    <property type="protein sequence ID" value="CRF42296.1"/>
    <property type="molecule type" value="Genomic_DNA"/>
</dbReference>
<keyword evidence="4 8" id="KW-0276">Fatty acid metabolism</keyword>
<dbReference type="RefSeq" id="WP_053940950.1">
    <property type="nucleotide sequence ID" value="NZ_BSWO01000028.1"/>
</dbReference>
<dbReference type="EMBL" id="CDMN01000058">
    <property type="protein sequence ID" value="CRF44806.1"/>
    <property type="molecule type" value="Genomic_DNA"/>
</dbReference>
<dbReference type="AlphaFoldDB" id="A0A0K2X8C9"/>
<keyword evidence="2 8" id="KW-0808">Transferase</keyword>
<evidence type="ECO:0000256" key="6">
    <source>
        <dbReference type="ARBA" id="ARBA00023098"/>
    </source>
</evidence>
<evidence type="ECO:0000256" key="2">
    <source>
        <dbReference type="ARBA" id="ARBA00022679"/>
    </source>
</evidence>
<feature type="binding site" evidence="8">
    <location>
        <position position="50"/>
    </location>
    <ligand>
        <name>Mg(2+)</name>
        <dbReference type="ChEBI" id="CHEBI:18420"/>
    </ligand>
</feature>
<evidence type="ECO:0000313" key="14">
    <source>
        <dbReference type="Proteomes" id="UP000041394"/>
    </source>
</evidence>
<dbReference type="Gene3D" id="3.90.470.20">
    <property type="entry name" value="4'-phosphopantetheinyl transferase domain"/>
    <property type="match status" value="1"/>
</dbReference>
<dbReference type="InterPro" id="IPR002582">
    <property type="entry name" value="ACPS"/>
</dbReference>
<dbReference type="NCBIfam" id="TIGR00516">
    <property type="entry name" value="acpS"/>
    <property type="match status" value="1"/>
</dbReference>
<comment type="function">
    <text evidence="8">Transfers the 4'-phosphopantetheine moiety from coenzyme A to a Ser of acyl-carrier-protein.</text>
</comment>
<comment type="subcellular location">
    <subcellularLocation>
        <location evidence="8">Cytoplasm</location>
    </subcellularLocation>
</comment>
<keyword evidence="7 8" id="KW-0275">Fatty acid biosynthesis</keyword>
<evidence type="ECO:0000256" key="5">
    <source>
        <dbReference type="ARBA" id="ARBA00022842"/>
    </source>
</evidence>
<dbReference type="Pfam" id="PF01648">
    <property type="entry name" value="ACPS"/>
    <property type="match status" value="1"/>
</dbReference>
<comment type="catalytic activity">
    <reaction evidence="8">
        <text>apo-[ACP] + CoA = holo-[ACP] + adenosine 3',5'-bisphosphate + H(+)</text>
        <dbReference type="Rhea" id="RHEA:12068"/>
        <dbReference type="Rhea" id="RHEA-COMP:9685"/>
        <dbReference type="Rhea" id="RHEA-COMP:9690"/>
        <dbReference type="ChEBI" id="CHEBI:15378"/>
        <dbReference type="ChEBI" id="CHEBI:29999"/>
        <dbReference type="ChEBI" id="CHEBI:57287"/>
        <dbReference type="ChEBI" id="CHEBI:58343"/>
        <dbReference type="ChEBI" id="CHEBI:64479"/>
        <dbReference type="EC" id="2.7.8.7"/>
    </reaction>
</comment>
<protein>
    <recommendedName>
        <fullName evidence="8">Holo-[acyl-carrier-protein] synthase</fullName>
        <shortName evidence="8">Holo-ACP synthase</shortName>
        <ecNumber evidence="8">2.7.8.7</ecNumber>
    </recommendedName>
    <alternativeName>
        <fullName evidence="8">4'-phosphopantetheinyl transferase AcpS</fullName>
    </alternativeName>
</protein>
<feature type="binding site" evidence="8">
    <location>
        <position position="5"/>
    </location>
    <ligand>
        <name>Mg(2+)</name>
        <dbReference type="ChEBI" id="CHEBI:18420"/>
    </ligand>
</feature>
<evidence type="ECO:0000313" key="15">
    <source>
        <dbReference type="Proteomes" id="UP000045175"/>
    </source>
</evidence>
<dbReference type="OrthoDB" id="517356at2"/>
<dbReference type="InterPro" id="IPR037143">
    <property type="entry name" value="4-PPantetheinyl_Trfase_dom_sf"/>
</dbReference>
<keyword evidence="8" id="KW-0963">Cytoplasm</keyword>
<comment type="cofactor">
    <cofactor evidence="8">
        <name>Mg(2+)</name>
        <dbReference type="ChEBI" id="CHEBI:18420"/>
    </cofactor>
</comment>
<keyword evidence="13" id="KW-1185">Reference proteome</keyword>
<keyword evidence="1 8" id="KW-0444">Lipid biosynthesis</keyword>